<dbReference type="PANTHER" id="PTHR32009:SF115">
    <property type="entry name" value="RPP1-LIKE DISEASE RESISTANCE PROTEIN-RELATED"/>
    <property type="match status" value="1"/>
</dbReference>
<dbReference type="GO" id="GO:0007165">
    <property type="term" value="P:signal transduction"/>
    <property type="evidence" value="ECO:0007669"/>
    <property type="project" value="InterPro"/>
</dbReference>
<evidence type="ECO:0000256" key="1">
    <source>
        <dbReference type="ARBA" id="ARBA00023027"/>
    </source>
</evidence>
<sequence>MSSSSRNWEYDVFPSFSGTDVRITFLSHLIRELNRKFIIVFKDNEMDRSRSLGPELKLAVRTSRIAVVVFSRNYASSSWCLNELLEIVKCKQEFGQMVIPFGTFPCEVPDRTL</sequence>
<dbReference type="AlphaFoldDB" id="A0A565CB42"/>
<dbReference type="EMBL" id="CABITT030000007">
    <property type="protein sequence ID" value="VVB10887.1"/>
    <property type="molecule type" value="Genomic_DNA"/>
</dbReference>
<evidence type="ECO:0000313" key="4">
    <source>
        <dbReference type="Proteomes" id="UP000489600"/>
    </source>
</evidence>
<name>A0A565CB42_9BRAS</name>
<proteinExistence type="predicted"/>
<accession>A0A565CB42</accession>
<dbReference type="PANTHER" id="PTHR32009">
    <property type="entry name" value="TMV RESISTANCE PROTEIN N-LIKE"/>
    <property type="match status" value="1"/>
</dbReference>
<comment type="caution">
    <text evidence="3">The sequence shown here is derived from an EMBL/GenBank/DDBJ whole genome shotgun (WGS) entry which is preliminary data.</text>
</comment>
<feature type="domain" description="TIR" evidence="2">
    <location>
        <begin position="8"/>
        <end position="113"/>
    </location>
</feature>
<reference evidence="3" key="1">
    <citation type="submission" date="2019-07" db="EMBL/GenBank/DDBJ databases">
        <authorList>
            <person name="Dittberner H."/>
        </authorList>
    </citation>
    <scope>NUCLEOTIDE SEQUENCE [LARGE SCALE GENOMIC DNA]</scope>
</reference>
<keyword evidence="1" id="KW-0520">NAD</keyword>
<dbReference type="Pfam" id="PF01582">
    <property type="entry name" value="TIR"/>
    <property type="match status" value="1"/>
</dbReference>
<dbReference type="SMART" id="SM00255">
    <property type="entry name" value="TIR"/>
    <property type="match status" value="1"/>
</dbReference>
<organism evidence="3 4">
    <name type="scientific">Arabis nemorensis</name>
    <dbReference type="NCBI Taxonomy" id="586526"/>
    <lineage>
        <taxon>Eukaryota</taxon>
        <taxon>Viridiplantae</taxon>
        <taxon>Streptophyta</taxon>
        <taxon>Embryophyta</taxon>
        <taxon>Tracheophyta</taxon>
        <taxon>Spermatophyta</taxon>
        <taxon>Magnoliopsida</taxon>
        <taxon>eudicotyledons</taxon>
        <taxon>Gunneridae</taxon>
        <taxon>Pentapetalae</taxon>
        <taxon>rosids</taxon>
        <taxon>malvids</taxon>
        <taxon>Brassicales</taxon>
        <taxon>Brassicaceae</taxon>
        <taxon>Arabideae</taxon>
        <taxon>Arabis</taxon>
    </lineage>
</organism>
<dbReference type="InterPro" id="IPR000157">
    <property type="entry name" value="TIR_dom"/>
</dbReference>
<evidence type="ECO:0000259" key="2">
    <source>
        <dbReference type="PROSITE" id="PS50104"/>
    </source>
</evidence>
<dbReference type="SUPFAM" id="SSF52200">
    <property type="entry name" value="Toll/Interleukin receptor TIR domain"/>
    <property type="match status" value="1"/>
</dbReference>
<keyword evidence="4" id="KW-1185">Reference proteome</keyword>
<evidence type="ECO:0000313" key="3">
    <source>
        <dbReference type="EMBL" id="VVB10887.1"/>
    </source>
</evidence>
<dbReference type="Proteomes" id="UP000489600">
    <property type="component" value="Unassembled WGS sequence"/>
</dbReference>
<dbReference type="PROSITE" id="PS50104">
    <property type="entry name" value="TIR"/>
    <property type="match status" value="1"/>
</dbReference>
<dbReference type="OrthoDB" id="6160824at2759"/>
<gene>
    <name evidence="3" type="ORF">ANE_LOCUS21331</name>
</gene>
<dbReference type="Gene3D" id="3.40.50.10140">
    <property type="entry name" value="Toll/interleukin-1 receptor homology (TIR) domain"/>
    <property type="match status" value="1"/>
</dbReference>
<protein>
    <recommendedName>
        <fullName evidence="2">TIR domain-containing protein</fullName>
    </recommendedName>
</protein>
<dbReference type="InterPro" id="IPR035897">
    <property type="entry name" value="Toll_tir_struct_dom_sf"/>
</dbReference>